<organism evidence="1 2">
    <name type="scientific">Russula earlei</name>
    <dbReference type="NCBI Taxonomy" id="71964"/>
    <lineage>
        <taxon>Eukaryota</taxon>
        <taxon>Fungi</taxon>
        <taxon>Dikarya</taxon>
        <taxon>Basidiomycota</taxon>
        <taxon>Agaricomycotina</taxon>
        <taxon>Agaricomycetes</taxon>
        <taxon>Russulales</taxon>
        <taxon>Russulaceae</taxon>
        <taxon>Russula</taxon>
    </lineage>
</organism>
<comment type="caution">
    <text evidence="1">The sequence shown here is derived from an EMBL/GenBank/DDBJ whole genome shotgun (WGS) entry which is preliminary data.</text>
</comment>
<sequence>MTVLDGVNGTVCNMQQYQQSLLSLTSPSPDPSISCLTHGQSIGLALTAEASLISLVCVVIIFILIVRNIIRHRKAFPNGDWKLLRVPPDIYMLSLFIFDVVHATGGILNIRWAGKGIVTTGQYCLAQGIMKQIGELGTALITLILAAHTFISALWHVGFEARRFAFAIVGLTCVFIALWVGIPNGAHKNYEAPSPYWCWISPQFNAERLAGEYVWLWVALFASMTMYIPLYLWAEGRLSIGERWYKFRLSNPDEKVEYTKRKAALGMLFYPLAYSLVVLPLSAARWSLFKHKDVPSAAMFFGLTMFNLSGAINVLLFLVIRPQLLLFAPLEPSVEPEAQPYHLDMGAVMSFETAKHENDLEPAGIEAADDLGKRLWNFAFQGSRNSASPSDEI</sequence>
<evidence type="ECO:0000313" key="1">
    <source>
        <dbReference type="EMBL" id="KAI9508220.1"/>
    </source>
</evidence>
<dbReference type="Proteomes" id="UP001207468">
    <property type="component" value="Unassembled WGS sequence"/>
</dbReference>
<evidence type="ECO:0000313" key="2">
    <source>
        <dbReference type="Proteomes" id="UP001207468"/>
    </source>
</evidence>
<keyword evidence="2" id="KW-1185">Reference proteome</keyword>
<accession>A0ACC0U931</accession>
<proteinExistence type="predicted"/>
<dbReference type="EMBL" id="JAGFNK010000098">
    <property type="protein sequence ID" value="KAI9508220.1"/>
    <property type="molecule type" value="Genomic_DNA"/>
</dbReference>
<reference evidence="1" key="1">
    <citation type="submission" date="2021-03" db="EMBL/GenBank/DDBJ databases">
        <title>Evolutionary priming and transition to the ectomycorrhizal habit in an iconic lineage of mushroom-forming fungi: is preadaptation a requirement?</title>
        <authorList>
            <consortium name="DOE Joint Genome Institute"/>
            <person name="Looney B.P."/>
            <person name="Miyauchi S."/>
            <person name="Morin E."/>
            <person name="Drula E."/>
            <person name="Courty P.E."/>
            <person name="Chicoki N."/>
            <person name="Fauchery L."/>
            <person name="Kohler A."/>
            <person name="Kuo A."/>
            <person name="LaButti K."/>
            <person name="Pangilinan J."/>
            <person name="Lipzen A."/>
            <person name="Riley R."/>
            <person name="Andreopoulos W."/>
            <person name="He G."/>
            <person name="Johnson J."/>
            <person name="Barry K.W."/>
            <person name="Grigoriev I.V."/>
            <person name="Nagy L."/>
            <person name="Hibbett D."/>
            <person name="Henrissat B."/>
            <person name="Matheny P.B."/>
            <person name="Labbe J."/>
            <person name="Martin A.F."/>
        </authorList>
    </citation>
    <scope>NUCLEOTIDE SEQUENCE</scope>
    <source>
        <strain evidence="1">BPL698</strain>
    </source>
</reference>
<gene>
    <name evidence="1" type="ORF">F5148DRAFT_1198381</name>
</gene>
<protein>
    <submittedName>
        <fullName evidence="1">Uncharacterized protein</fullName>
    </submittedName>
</protein>
<name>A0ACC0U931_9AGAM</name>